<comment type="caution">
    <text evidence="1">The sequence shown here is derived from an EMBL/GenBank/DDBJ whole genome shotgun (WGS) entry which is preliminary data.</text>
</comment>
<gene>
    <name evidence="1" type="ORF">BV25DRAFT_1829195</name>
</gene>
<dbReference type="EMBL" id="MU277228">
    <property type="protein sequence ID" value="KAI0059162.1"/>
    <property type="molecule type" value="Genomic_DNA"/>
</dbReference>
<sequence>MHAVTLITSLPRYISPEEHRNLTGSTPASFSDIPPVLRHTEQNVSITFDPPVEGFSPEDGALGTLYIIESVLAFLSAAGRGFQIEYPSITLHAISRAETGPFIYCQLDEPPQADGAQPAEEDATDMRELSIKPQNPSSLEPIFESLSLCASLHPDPNMSEDDDLDEAFVDQSEFEVFTGTEGEELSEVGRAALAHLESIIYDPHEHLREEPEPGIAGVNGASEDGQFSDVDETKDTS</sequence>
<accession>A0ACB8SSG7</accession>
<reference evidence="1" key="2">
    <citation type="journal article" date="2022" name="New Phytol.">
        <title>Evolutionary transition to the ectomycorrhizal habit in the genomes of a hyperdiverse lineage of mushroom-forming fungi.</title>
        <authorList>
            <person name="Looney B."/>
            <person name="Miyauchi S."/>
            <person name="Morin E."/>
            <person name="Drula E."/>
            <person name="Courty P.E."/>
            <person name="Kohler A."/>
            <person name="Kuo A."/>
            <person name="LaButti K."/>
            <person name="Pangilinan J."/>
            <person name="Lipzen A."/>
            <person name="Riley R."/>
            <person name="Andreopoulos W."/>
            <person name="He G."/>
            <person name="Johnson J."/>
            <person name="Nolan M."/>
            <person name="Tritt A."/>
            <person name="Barry K.W."/>
            <person name="Grigoriev I.V."/>
            <person name="Nagy L.G."/>
            <person name="Hibbett D."/>
            <person name="Henrissat B."/>
            <person name="Matheny P.B."/>
            <person name="Labbe J."/>
            <person name="Martin F.M."/>
        </authorList>
    </citation>
    <scope>NUCLEOTIDE SEQUENCE</scope>
    <source>
        <strain evidence="1">HHB10654</strain>
    </source>
</reference>
<reference evidence="1" key="1">
    <citation type="submission" date="2021-03" db="EMBL/GenBank/DDBJ databases">
        <authorList>
            <consortium name="DOE Joint Genome Institute"/>
            <person name="Ahrendt S."/>
            <person name="Looney B.P."/>
            <person name="Miyauchi S."/>
            <person name="Morin E."/>
            <person name="Drula E."/>
            <person name="Courty P.E."/>
            <person name="Chicoki N."/>
            <person name="Fauchery L."/>
            <person name="Kohler A."/>
            <person name="Kuo A."/>
            <person name="Labutti K."/>
            <person name="Pangilinan J."/>
            <person name="Lipzen A."/>
            <person name="Riley R."/>
            <person name="Andreopoulos W."/>
            <person name="He G."/>
            <person name="Johnson J."/>
            <person name="Barry K.W."/>
            <person name="Grigoriev I.V."/>
            <person name="Nagy L."/>
            <person name="Hibbett D."/>
            <person name="Henrissat B."/>
            <person name="Matheny P.B."/>
            <person name="Labbe J."/>
            <person name="Martin F."/>
        </authorList>
    </citation>
    <scope>NUCLEOTIDE SEQUENCE</scope>
    <source>
        <strain evidence="1">HHB10654</strain>
    </source>
</reference>
<dbReference type="Proteomes" id="UP000814140">
    <property type="component" value="Unassembled WGS sequence"/>
</dbReference>
<evidence type="ECO:0000313" key="2">
    <source>
        <dbReference type="Proteomes" id="UP000814140"/>
    </source>
</evidence>
<protein>
    <submittedName>
        <fullName evidence="1">Uncharacterized protein</fullName>
    </submittedName>
</protein>
<name>A0ACB8SSG7_9AGAM</name>
<proteinExistence type="predicted"/>
<evidence type="ECO:0000313" key="1">
    <source>
        <dbReference type="EMBL" id="KAI0059162.1"/>
    </source>
</evidence>
<organism evidence="1 2">
    <name type="scientific">Artomyces pyxidatus</name>
    <dbReference type="NCBI Taxonomy" id="48021"/>
    <lineage>
        <taxon>Eukaryota</taxon>
        <taxon>Fungi</taxon>
        <taxon>Dikarya</taxon>
        <taxon>Basidiomycota</taxon>
        <taxon>Agaricomycotina</taxon>
        <taxon>Agaricomycetes</taxon>
        <taxon>Russulales</taxon>
        <taxon>Auriscalpiaceae</taxon>
        <taxon>Artomyces</taxon>
    </lineage>
</organism>
<keyword evidence="2" id="KW-1185">Reference proteome</keyword>